<protein>
    <submittedName>
        <fullName evidence="3">Uncharacterized protein</fullName>
    </submittedName>
</protein>
<feature type="region of interest" description="Disordered" evidence="1">
    <location>
        <begin position="1"/>
        <end position="20"/>
    </location>
</feature>
<accession>A0AAD4N717</accession>
<dbReference type="SUPFAM" id="SSF81321">
    <property type="entry name" value="Family A G protein-coupled receptor-like"/>
    <property type="match status" value="1"/>
</dbReference>
<feature type="transmembrane region" description="Helical" evidence="2">
    <location>
        <begin position="71"/>
        <end position="94"/>
    </location>
</feature>
<sequence>MLPSSREDDWYQNQPDPSTARKDTEIDVEIDLVTRVISYSELFLCELAPFFNIFFIFLVARHHVMHNNLRVLMGVFSLSMTVVCLTRIPQILIFLREDSQKYDLKIIYYLHNGFFGYFIFIMIPLTFERIIATIRAKHYEKETVPYFGVAASVVVQYFHVSDHRRLV</sequence>
<evidence type="ECO:0000313" key="3">
    <source>
        <dbReference type="EMBL" id="KAI1719009.1"/>
    </source>
</evidence>
<dbReference type="AlphaFoldDB" id="A0AAD4N717"/>
<organism evidence="3 4">
    <name type="scientific">Ditylenchus destructor</name>
    <dbReference type="NCBI Taxonomy" id="166010"/>
    <lineage>
        <taxon>Eukaryota</taxon>
        <taxon>Metazoa</taxon>
        <taxon>Ecdysozoa</taxon>
        <taxon>Nematoda</taxon>
        <taxon>Chromadorea</taxon>
        <taxon>Rhabditida</taxon>
        <taxon>Tylenchina</taxon>
        <taxon>Tylenchomorpha</taxon>
        <taxon>Sphaerularioidea</taxon>
        <taxon>Anguinidae</taxon>
        <taxon>Anguininae</taxon>
        <taxon>Ditylenchus</taxon>
    </lineage>
</organism>
<dbReference type="Gene3D" id="1.20.1070.10">
    <property type="entry name" value="Rhodopsin 7-helix transmembrane proteins"/>
    <property type="match status" value="1"/>
</dbReference>
<gene>
    <name evidence="3" type="ORF">DdX_06126</name>
</gene>
<dbReference type="EMBL" id="JAKKPZ010000007">
    <property type="protein sequence ID" value="KAI1719009.1"/>
    <property type="molecule type" value="Genomic_DNA"/>
</dbReference>
<feature type="transmembrane region" description="Helical" evidence="2">
    <location>
        <begin position="36"/>
        <end position="59"/>
    </location>
</feature>
<evidence type="ECO:0000313" key="4">
    <source>
        <dbReference type="Proteomes" id="UP001201812"/>
    </source>
</evidence>
<name>A0AAD4N717_9BILA</name>
<evidence type="ECO:0000256" key="1">
    <source>
        <dbReference type="SAM" id="MobiDB-lite"/>
    </source>
</evidence>
<keyword evidence="4" id="KW-1185">Reference proteome</keyword>
<comment type="caution">
    <text evidence="3">The sequence shown here is derived from an EMBL/GenBank/DDBJ whole genome shotgun (WGS) entry which is preliminary data.</text>
</comment>
<proteinExistence type="predicted"/>
<keyword evidence="2" id="KW-1133">Transmembrane helix</keyword>
<keyword evidence="2" id="KW-0472">Membrane</keyword>
<keyword evidence="2" id="KW-0812">Transmembrane</keyword>
<evidence type="ECO:0000256" key="2">
    <source>
        <dbReference type="SAM" id="Phobius"/>
    </source>
</evidence>
<dbReference type="Proteomes" id="UP001201812">
    <property type="component" value="Unassembled WGS sequence"/>
</dbReference>
<reference evidence="3" key="1">
    <citation type="submission" date="2022-01" db="EMBL/GenBank/DDBJ databases">
        <title>Genome Sequence Resource for Two Populations of Ditylenchus destructor, the Migratory Endoparasitic Phytonematode.</title>
        <authorList>
            <person name="Zhang H."/>
            <person name="Lin R."/>
            <person name="Xie B."/>
        </authorList>
    </citation>
    <scope>NUCLEOTIDE SEQUENCE</scope>
    <source>
        <strain evidence="3">BazhouSP</strain>
    </source>
</reference>
<feature type="transmembrane region" description="Helical" evidence="2">
    <location>
        <begin position="106"/>
        <end position="127"/>
    </location>
</feature>